<name>A0ABV7ZEW4_9HELI</name>
<gene>
    <name evidence="12" type="primary">yihA</name>
    <name evidence="10" type="synonym">engB</name>
    <name evidence="12" type="ORF">ACFOPX_00900</name>
</gene>
<keyword evidence="13" id="KW-1185">Reference proteome</keyword>
<feature type="domain" description="EngB-type G" evidence="11">
    <location>
        <begin position="25"/>
        <end position="204"/>
    </location>
</feature>
<dbReference type="InterPro" id="IPR006073">
    <property type="entry name" value="GTP-bd"/>
</dbReference>
<evidence type="ECO:0000256" key="1">
    <source>
        <dbReference type="ARBA" id="ARBA00001946"/>
    </source>
</evidence>
<evidence type="ECO:0000256" key="7">
    <source>
        <dbReference type="ARBA" id="ARBA00023134"/>
    </source>
</evidence>
<comment type="similarity">
    <text evidence="2 10">Belongs to the TRAFAC class TrmE-Era-EngA-EngB-Septin-like GTPase superfamily. EngB GTPase family.</text>
</comment>
<dbReference type="HAMAP" id="MF_00321">
    <property type="entry name" value="GTPase_EngB"/>
    <property type="match status" value="1"/>
</dbReference>
<keyword evidence="5 10" id="KW-0547">Nucleotide-binding</keyword>
<dbReference type="PROSITE" id="PS51706">
    <property type="entry name" value="G_ENGB"/>
    <property type="match status" value="1"/>
</dbReference>
<evidence type="ECO:0000256" key="9">
    <source>
        <dbReference type="ARBA" id="ARBA00023306"/>
    </source>
</evidence>
<dbReference type="Pfam" id="PF01926">
    <property type="entry name" value="MMR_HSR1"/>
    <property type="match status" value="1"/>
</dbReference>
<keyword evidence="4" id="KW-0479">Metal-binding</keyword>
<dbReference type="EMBL" id="JBHRZO010000002">
    <property type="protein sequence ID" value="MFC3847094.1"/>
    <property type="molecule type" value="Genomic_DNA"/>
</dbReference>
<dbReference type="NCBIfam" id="TIGR03598">
    <property type="entry name" value="GTPase_YsxC"/>
    <property type="match status" value="1"/>
</dbReference>
<evidence type="ECO:0000256" key="5">
    <source>
        <dbReference type="ARBA" id="ARBA00022741"/>
    </source>
</evidence>
<evidence type="ECO:0000259" key="11">
    <source>
        <dbReference type="PROSITE" id="PS51706"/>
    </source>
</evidence>
<evidence type="ECO:0000313" key="13">
    <source>
        <dbReference type="Proteomes" id="UP001595783"/>
    </source>
</evidence>
<dbReference type="Proteomes" id="UP001595783">
    <property type="component" value="Unassembled WGS sequence"/>
</dbReference>
<evidence type="ECO:0000256" key="8">
    <source>
        <dbReference type="ARBA" id="ARBA00023210"/>
    </source>
</evidence>
<keyword evidence="9 10" id="KW-0131">Cell cycle</keyword>
<keyword evidence="6" id="KW-0460">Magnesium</keyword>
<evidence type="ECO:0000256" key="3">
    <source>
        <dbReference type="ARBA" id="ARBA00022618"/>
    </source>
</evidence>
<dbReference type="CDD" id="cd01876">
    <property type="entry name" value="YihA_EngB"/>
    <property type="match status" value="1"/>
</dbReference>
<dbReference type="SUPFAM" id="SSF52540">
    <property type="entry name" value="P-loop containing nucleoside triphosphate hydrolases"/>
    <property type="match status" value="1"/>
</dbReference>
<comment type="caution">
    <text evidence="12">The sequence shown here is derived from an EMBL/GenBank/DDBJ whole genome shotgun (WGS) entry which is preliminary data.</text>
</comment>
<reference evidence="13" key="1">
    <citation type="journal article" date="2019" name="Int. J. Syst. Evol. Microbiol.">
        <title>The Global Catalogue of Microorganisms (GCM) 10K type strain sequencing project: providing services to taxonomists for standard genome sequencing and annotation.</title>
        <authorList>
            <consortium name="The Broad Institute Genomics Platform"/>
            <consortium name="The Broad Institute Genome Sequencing Center for Infectious Disease"/>
            <person name="Wu L."/>
            <person name="Ma J."/>
        </authorList>
    </citation>
    <scope>NUCLEOTIDE SEQUENCE [LARGE SCALE GENOMIC DNA]</scope>
    <source>
        <strain evidence="13">CCUG 53816</strain>
    </source>
</reference>
<organism evidence="12 13">
    <name type="scientific">Helicobacter baculiformis</name>
    <dbReference type="NCBI Taxonomy" id="427351"/>
    <lineage>
        <taxon>Bacteria</taxon>
        <taxon>Pseudomonadati</taxon>
        <taxon>Campylobacterota</taxon>
        <taxon>Epsilonproteobacteria</taxon>
        <taxon>Campylobacterales</taxon>
        <taxon>Helicobacteraceae</taxon>
        <taxon>Helicobacter</taxon>
    </lineage>
</organism>
<proteinExistence type="inferred from homology"/>
<keyword evidence="7 10" id="KW-0342">GTP-binding</keyword>
<dbReference type="InterPro" id="IPR027417">
    <property type="entry name" value="P-loop_NTPase"/>
</dbReference>
<evidence type="ECO:0000256" key="2">
    <source>
        <dbReference type="ARBA" id="ARBA00009638"/>
    </source>
</evidence>
<keyword evidence="3 10" id="KW-0132">Cell division</keyword>
<dbReference type="Gene3D" id="3.40.50.300">
    <property type="entry name" value="P-loop containing nucleotide triphosphate hydrolases"/>
    <property type="match status" value="1"/>
</dbReference>
<dbReference type="InterPro" id="IPR019987">
    <property type="entry name" value="GTP-bd_ribosome_bio_YsxC"/>
</dbReference>
<dbReference type="InterPro" id="IPR030393">
    <property type="entry name" value="G_ENGB_dom"/>
</dbReference>
<evidence type="ECO:0000313" key="12">
    <source>
        <dbReference type="EMBL" id="MFC3847094.1"/>
    </source>
</evidence>
<protein>
    <recommendedName>
        <fullName evidence="10">Probable GTP-binding protein EngB</fullName>
    </recommendedName>
</protein>
<dbReference type="PANTHER" id="PTHR11649:SF13">
    <property type="entry name" value="ENGB-TYPE G DOMAIN-CONTAINING PROTEIN"/>
    <property type="match status" value="1"/>
</dbReference>
<comment type="function">
    <text evidence="10">Necessary for normal cell division and for the maintenance of normal septation.</text>
</comment>
<evidence type="ECO:0000256" key="4">
    <source>
        <dbReference type="ARBA" id="ARBA00022723"/>
    </source>
</evidence>
<dbReference type="RefSeq" id="WP_199767619.1">
    <property type="nucleotide sequence ID" value="NZ_FZMF01000015.1"/>
</dbReference>
<keyword evidence="8 10" id="KW-0717">Septation</keyword>
<accession>A0ABV7ZEW4</accession>
<evidence type="ECO:0000256" key="6">
    <source>
        <dbReference type="ARBA" id="ARBA00022842"/>
    </source>
</evidence>
<comment type="cofactor">
    <cofactor evidence="1">
        <name>Mg(2+)</name>
        <dbReference type="ChEBI" id="CHEBI:18420"/>
    </cofactor>
</comment>
<sequence length="209" mass="23399">MGPIKILESTFLRAATNLAQCPPPSLPEVVFVGRSNVGKSTLINTILERKIAKSSATPGKTQSANFFNTRWKISPEEQTLDFACIDLPGFGYAKVSKELKQQWAKFLGALLTQRASIKLVLHLVDSRHLHLETDNQVRAFLESFLRPDQTLRRVYTKFDKLSKNAQHALYKTQNAPLVSAQGVLNPKFGSLLNIQQTILEALFSKRIHA</sequence>
<evidence type="ECO:0000256" key="10">
    <source>
        <dbReference type="HAMAP-Rule" id="MF_00321"/>
    </source>
</evidence>
<dbReference type="PANTHER" id="PTHR11649">
    <property type="entry name" value="MSS1/TRME-RELATED GTP-BINDING PROTEIN"/>
    <property type="match status" value="1"/>
</dbReference>